<evidence type="ECO:0000256" key="1">
    <source>
        <dbReference type="SAM" id="SignalP"/>
    </source>
</evidence>
<evidence type="ECO:0000313" key="3">
    <source>
        <dbReference type="Proteomes" id="UP001244341"/>
    </source>
</evidence>
<proteinExistence type="predicted"/>
<feature type="chain" id="PRO_5045505443" evidence="1">
    <location>
        <begin position="33"/>
        <end position="326"/>
    </location>
</feature>
<sequence>MPKPHTSTMPSSMAGVALSVLLATAALQQAQAAPWVPDWLSASPLDSIQRLVQQRQQRKLQNSPTLSAVAAAVPSEQLVAAPLGMQLQEAGEQEATAGSYGNYGYGYGEYGYGYGGYAYGDSEPAIELAFGSQGLQEAVQQPGLAPTLVYNEPQQPAAAAAAAVAPISSSGTGRRLSQVIEAGMAHADGIELSDVAAAAVVPAVSFELPSERRAARKLLLSASKISVDALEAAVAPVALALELDDALLPGSGRALLGMGEGSYGGSYGGYGEYGYGDYGYGGYGSYGDAAAAAESMPASGRALLAAAEDDDVSLYQVWLANHNVRR</sequence>
<gene>
    <name evidence="2" type="ORF">OEZ85_008568</name>
</gene>
<dbReference type="EMBL" id="CP126208">
    <property type="protein sequence ID" value="WIA09157.1"/>
    <property type="molecule type" value="Genomic_DNA"/>
</dbReference>
<dbReference type="Proteomes" id="UP001244341">
    <property type="component" value="Chromosome 1b"/>
</dbReference>
<name>A0ABY8TJ72_TETOB</name>
<feature type="signal peptide" evidence="1">
    <location>
        <begin position="1"/>
        <end position="32"/>
    </location>
</feature>
<protein>
    <submittedName>
        <fullName evidence="2">Uncharacterized protein</fullName>
    </submittedName>
</protein>
<evidence type="ECO:0000313" key="2">
    <source>
        <dbReference type="EMBL" id="WIA09157.1"/>
    </source>
</evidence>
<accession>A0ABY8TJ72</accession>
<organism evidence="2 3">
    <name type="scientific">Tetradesmus obliquus</name>
    <name type="common">Green alga</name>
    <name type="synonym">Acutodesmus obliquus</name>
    <dbReference type="NCBI Taxonomy" id="3088"/>
    <lineage>
        <taxon>Eukaryota</taxon>
        <taxon>Viridiplantae</taxon>
        <taxon>Chlorophyta</taxon>
        <taxon>core chlorophytes</taxon>
        <taxon>Chlorophyceae</taxon>
        <taxon>CS clade</taxon>
        <taxon>Sphaeropleales</taxon>
        <taxon>Scenedesmaceae</taxon>
        <taxon>Tetradesmus</taxon>
    </lineage>
</organism>
<keyword evidence="1" id="KW-0732">Signal</keyword>
<keyword evidence="3" id="KW-1185">Reference proteome</keyword>
<reference evidence="2 3" key="1">
    <citation type="submission" date="2023-05" db="EMBL/GenBank/DDBJ databases">
        <title>A 100% complete, gapless, phased diploid assembly of the Scenedesmus obliquus UTEX 3031 genome.</title>
        <authorList>
            <person name="Biondi T.C."/>
            <person name="Hanschen E.R."/>
            <person name="Kwon T."/>
            <person name="Eng W."/>
            <person name="Kruse C.P.S."/>
            <person name="Koehler S.I."/>
            <person name="Kunde Y."/>
            <person name="Gleasner C.D."/>
            <person name="You Mak K.T."/>
            <person name="Polle J."/>
            <person name="Hovde B.T."/>
            <person name="Starkenburg S.R."/>
        </authorList>
    </citation>
    <scope>NUCLEOTIDE SEQUENCE [LARGE SCALE GENOMIC DNA]</scope>
    <source>
        <strain evidence="2 3">DOE0152z</strain>
    </source>
</reference>